<dbReference type="InterPro" id="IPR015797">
    <property type="entry name" value="NUDIX_hydrolase-like_dom_sf"/>
</dbReference>
<dbReference type="PROSITE" id="PS00893">
    <property type="entry name" value="NUDIX_BOX"/>
    <property type="match status" value="1"/>
</dbReference>
<dbReference type="Pfam" id="PF00293">
    <property type="entry name" value="NUDIX"/>
    <property type="match status" value="1"/>
</dbReference>
<organism evidence="4 5">
    <name type="scientific">Oleiagrimonas citrea</name>
    <dbReference type="NCBI Taxonomy" id="1665687"/>
    <lineage>
        <taxon>Bacteria</taxon>
        <taxon>Pseudomonadati</taxon>
        <taxon>Pseudomonadota</taxon>
        <taxon>Gammaproteobacteria</taxon>
        <taxon>Lysobacterales</taxon>
        <taxon>Rhodanobacteraceae</taxon>
        <taxon>Oleiagrimonas</taxon>
    </lineage>
</organism>
<keyword evidence="2 4" id="KW-0378">Hydrolase</keyword>
<dbReference type="SUPFAM" id="SSF55811">
    <property type="entry name" value="Nudix"/>
    <property type="match status" value="1"/>
</dbReference>
<dbReference type="Proteomes" id="UP000541636">
    <property type="component" value="Unassembled WGS sequence"/>
</dbReference>
<comment type="caution">
    <text evidence="4">The sequence shown here is derived from an EMBL/GenBank/DDBJ whole genome shotgun (WGS) entry which is preliminary data.</text>
</comment>
<dbReference type="InterPro" id="IPR020084">
    <property type="entry name" value="NUDIX_hydrolase_CS"/>
</dbReference>
<dbReference type="AlphaFoldDB" id="A0A846ZPL6"/>
<evidence type="ECO:0000256" key="1">
    <source>
        <dbReference type="ARBA" id="ARBA00001946"/>
    </source>
</evidence>
<gene>
    <name evidence="4" type="ORF">HF690_11115</name>
</gene>
<name>A0A846ZPL6_9GAMM</name>
<dbReference type="InterPro" id="IPR000086">
    <property type="entry name" value="NUDIX_hydrolase_dom"/>
</dbReference>
<dbReference type="PROSITE" id="PS51462">
    <property type="entry name" value="NUDIX"/>
    <property type="match status" value="1"/>
</dbReference>
<dbReference type="CDD" id="cd03674">
    <property type="entry name" value="NUDIX_Hydrolase"/>
    <property type="match status" value="1"/>
</dbReference>
<dbReference type="EMBL" id="JAAZQD010000004">
    <property type="protein sequence ID" value="NKZ39498.1"/>
    <property type="molecule type" value="Genomic_DNA"/>
</dbReference>
<feature type="domain" description="Nudix hydrolase" evidence="3">
    <location>
        <begin position="46"/>
        <end position="177"/>
    </location>
</feature>
<reference evidence="4 5" key="1">
    <citation type="journal article" date="2017" name="Int. J. Syst. Evol. Microbiol.">
        <title>Oleiagrimonas citrea sp. nov., a marine bacterium isolated from tidal flat sediment and emended description of the genus Oleiagrimonas Fang et al. 2015 and Oleiagrimonas soli.</title>
        <authorList>
            <person name="Yang S.H."/>
            <person name="Seo H.S."/>
            <person name="Seong C.N."/>
            <person name="Kwon K.K."/>
        </authorList>
    </citation>
    <scope>NUCLEOTIDE SEQUENCE [LARGE SCALE GENOMIC DNA]</scope>
    <source>
        <strain evidence="4 5">MEBiC09124</strain>
    </source>
</reference>
<evidence type="ECO:0000313" key="4">
    <source>
        <dbReference type="EMBL" id="NKZ39498.1"/>
    </source>
</evidence>
<evidence type="ECO:0000313" key="5">
    <source>
        <dbReference type="Proteomes" id="UP000541636"/>
    </source>
</evidence>
<dbReference type="PANTHER" id="PTHR43736:SF1">
    <property type="entry name" value="DIHYDRONEOPTERIN TRIPHOSPHATE DIPHOSPHATASE"/>
    <property type="match status" value="1"/>
</dbReference>
<accession>A0A846ZPL6</accession>
<dbReference type="GO" id="GO:0016787">
    <property type="term" value="F:hydrolase activity"/>
    <property type="evidence" value="ECO:0007669"/>
    <property type="project" value="UniProtKB-KW"/>
</dbReference>
<proteinExistence type="predicted"/>
<comment type="cofactor">
    <cofactor evidence="1">
        <name>Mg(2+)</name>
        <dbReference type="ChEBI" id="CHEBI:18420"/>
    </cofactor>
</comment>
<dbReference type="PANTHER" id="PTHR43736">
    <property type="entry name" value="ADP-RIBOSE PYROPHOSPHATASE"/>
    <property type="match status" value="1"/>
</dbReference>
<dbReference type="Gene3D" id="3.90.79.10">
    <property type="entry name" value="Nucleoside Triphosphate Pyrophosphohydrolase"/>
    <property type="match status" value="1"/>
</dbReference>
<evidence type="ECO:0000256" key="2">
    <source>
        <dbReference type="ARBA" id="ARBA00022801"/>
    </source>
</evidence>
<keyword evidence="5" id="KW-1185">Reference proteome</keyword>
<sequence length="190" mass="21006">MRASIRAELRSIRPLDAMENDHLTDALAWVESGAELCRLAKPATPPKHLVAYFAVVDDGHILLVDHRNAQRWLPTGGHVEPGEHPRQTVARELKEELGLAPGHPIAAPLMVTCTTTVGLTAGHVDVSLWYVVHAERTQPIVFDEGEFLAARWFVFDQVPFARSDPHMPRFIAKLAADHPPGTRRGAVVSR</sequence>
<protein>
    <submittedName>
        <fullName evidence="4">NUDIX hydrolase</fullName>
    </submittedName>
</protein>
<evidence type="ECO:0000259" key="3">
    <source>
        <dbReference type="PROSITE" id="PS51462"/>
    </source>
</evidence>